<dbReference type="InterPro" id="IPR044049">
    <property type="entry name" value="EccD_transm"/>
</dbReference>
<feature type="transmembrane region" description="Helical" evidence="7">
    <location>
        <begin position="432"/>
        <end position="455"/>
    </location>
</feature>
<dbReference type="PIRSF" id="PIRSF017804">
    <property type="entry name" value="Secretion_EccD1"/>
    <property type="match status" value="1"/>
</dbReference>
<keyword evidence="6 7" id="KW-0472">Membrane</keyword>
<proteinExistence type="inferred from homology"/>
<comment type="subcellular location">
    <subcellularLocation>
        <location evidence="1">Cell membrane</location>
        <topology evidence="1">Multi-pass membrane protein</topology>
    </subcellularLocation>
</comment>
<dbReference type="AlphaFoldDB" id="A0A246RM59"/>
<accession>A0A246RM59</accession>
<feature type="transmembrane region" description="Helical" evidence="7">
    <location>
        <begin position="147"/>
        <end position="167"/>
    </location>
</feature>
<feature type="transmembrane region" description="Helical" evidence="7">
    <location>
        <begin position="206"/>
        <end position="228"/>
    </location>
</feature>
<dbReference type="InterPro" id="IPR024962">
    <property type="entry name" value="YukD-like"/>
</dbReference>
<feature type="transmembrane region" description="Helical" evidence="7">
    <location>
        <begin position="400"/>
        <end position="420"/>
    </location>
</feature>
<feature type="transmembrane region" description="Helical" evidence="7">
    <location>
        <begin position="321"/>
        <end position="338"/>
    </location>
</feature>
<gene>
    <name evidence="9" type="ORF">B5D80_14245</name>
</gene>
<evidence type="ECO:0000256" key="7">
    <source>
        <dbReference type="SAM" id="Phobius"/>
    </source>
</evidence>
<feature type="transmembrane region" description="Helical" evidence="7">
    <location>
        <begin position="263"/>
        <end position="285"/>
    </location>
</feature>
<dbReference type="InterPro" id="IPR006707">
    <property type="entry name" value="T7SS_EccD"/>
</dbReference>
<dbReference type="Pfam" id="PF19053">
    <property type="entry name" value="EccD"/>
    <property type="match status" value="1"/>
</dbReference>
<feature type="transmembrane region" description="Helical" evidence="7">
    <location>
        <begin position="373"/>
        <end position="394"/>
    </location>
</feature>
<reference evidence="9 10" key="1">
    <citation type="submission" date="2017-03" db="EMBL/GenBank/DDBJ databases">
        <title>Whole genome sequence of Micromonospora wenchangensis, isolated from mangrove soil.</title>
        <authorList>
            <person name="Yang H."/>
        </authorList>
    </citation>
    <scope>NUCLEOTIDE SEQUENCE [LARGE SCALE GENOMIC DNA]</scope>
    <source>
        <strain evidence="9 10">CCTCC AA 2012002</strain>
    </source>
</reference>
<evidence type="ECO:0000313" key="9">
    <source>
        <dbReference type="EMBL" id="OWV07533.1"/>
    </source>
</evidence>
<feature type="transmembrane region" description="Helical" evidence="7">
    <location>
        <begin position="119"/>
        <end position="141"/>
    </location>
</feature>
<sequence length="463" mass="46383">MTGTETEQMCRLVVRGPSRQIEVAVPVGVVVADLLPALLHHLGDGLADTGLSHGGWVLQRAGSAPLDEESSVAALDLHDGDLVYLRPRADQLPEVDFDDLVDGMATGVRDRPGRWRPELARPVVLGLAGLLFAVGLVALALPGPVPLRAVAALAVAAVALGGGAAVVRAAAERGFGVLLGAAATGYAGLAGLVLPGDGGTVGAGVTGPQVLGGTATGAAVAVLAAGLLGAATPLFVAGSVALLLGVLGGAAVTAGGLTGPQAGAVVAVAATALVLTVPLFAFRLAGMRLAPLPTRPEHLQEDIDPEPAGPLMDRARAVDRLMTALYAGLAAATAVALLPVAHRAGWAEVTLVLLVALVWSLNARPMTSAWHRLTQAVPALVGLVAVAVDTLAGAGPLTRVLALAVLPVAVPALLLAGRSLTARRVTPYWGRVGDLTLTAAAVALLPIGLAVLHVYDYFRAIGG</sequence>
<dbReference type="NCBIfam" id="TIGR03920">
    <property type="entry name" value="T7SS_EccD"/>
    <property type="match status" value="1"/>
</dbReference>
<dbReference type="Pfam" id="PF08817">
    <property type="entry name" value="YukD"/>
    <property type="match status" value="1"/>
</dbReference>
<protein>
    <submittedName>
        <fullName evidence="9">Type VII secretion integral membrane protein EccD</fullName>
    </submittedName>
</protein>
<feature type="domain" description="EccD-like transmembrane" evidence="8">
    <location>
        <begin position="121"/>
        <end position="460"/>
    </location>
</feature>
<dbReference type="Proteomes" id="UP000197174">
    <property type="component" value="Unassembled WGS sequence"/>
</dbReference>
<dbReference type="Gene3D" id="3.10.20.90">
    <property type="entry name" value="Phosphatidylinositol 3-kinase Catalytic Subunit, Chain A, domain 1"/>
    <property type="match status" value="1"/>
</dbReference>
<evidence type="ECO:0000256" key="4">
    <source>
        <dbReference type="ARBA" id="ARBA00022692"/>
    </source>
</evidence>
<feature type="transmembrane region" description="Helical" evidence="7">
    <location>
        <begin position="344"/>
        <end position="361"/>
    </location>
</feature>
<keyword evidence="3" id="KW-1003">Cell membrane</keyword>
<dbReference type="OrthoDB" id="4775372at2"/>
<dbReference type="GO" id="GO:0005886">
    <property type="term" value="C:plasma membrane"/>
    <property type="evidence" value="ECO:0007669"/>
    <property type="project" value="UniProtKB-SubCell"/>
</dbReference>
<feature type="transmembrane region" description="Helical" evidence="7">
    <location>
        <begin position="235"/>
        <end position="257"/>
    </location>
</feature>
<keyword evidence="4 7" id="KW-0812">Transmembrane</keyword>
<comment type="caution">
    <text evidence="9">The sequence shown here is derived from an EMBL/GenBank/DDBJ whole genome shotgun (WGS) entry which is preliminary data.</text>
</comment>
<organism evidence="9 10">
    <name type="scientific">Micromonospora wenchangensis</name>
    <dbReference type="NCBI Taxonomy" id="1185415"/>
    <lineage>
        <taxon>Bacteria</taxon>
        <taxon>Bacillati</taxon>
        <taxon>Actinomycetota</taxon>
        <taxon>Actinomycetes</taxon>
        <taxon>Micromonosporales</taxon>
        <taxon>Micromonosporaceae</taxon>
        <taxon>Micromonospora</taxon>
    </lineage>
</organism>
<evidence type="ECO:0000256" key="5">
    <source>
        <dbReference type="ARBA" id="ARBA00022989"/>
    </source>
</evidence>
<feature type="transmembrane region" description="Helical" evidence="7">
    <location>
        <begin position="174"/>
        <end position="194"/>
    </location>
</feature>
<evidence type="ECO:0000256" key="6">
    <source>
        <dbReference type="ARBA" id="ARBA00023136"/>
    </source>
</evidence>
<evidence type="ECO:0000259" key="8">
    <source>
        <dbReference type="Pfam" id="PF19053"/>
    </source>
</evidence>
<keyword evidence="10" id="KW-1185">Reference proteome</keyword>
<dbReference type="RefSeq" id="WP_088644339.1">
    <property type="nucleotide sequence ID" value="NZ_MZMV01000020.1"/>
</dbReference>
<comment type="similarity">
    <text evidence="2">Belongs to the EccD/Snm4 family.</text>
</comment>
<evidence type="ECO:0000256" key="1">
    <source>
        <dbReference type="ARBA" id="ARBA00004651"/>
    </source>
</evidence>
<evidence type="ECO:0000256" key="3">
    <source>
        <dbReference type="ARBA" id="ARBA00022475"/>
    </source>
</evidence>
<name>A0A246RM59_9ACTN</name>
<evidence type="ECO:0000313" key="10">
    <source>
        <dbReference type="Proteomes" id="UP000197174"/>
    </source>
</evidence>
<keyword evidence="5 7" id="KW-1133">Transmembrane helix</keyword>
<evidence type="ECO:0000256" key="2">
    <source>
        <dbReference type="ARBA" id="ARBA00006162"/>
    </source>
</evidence>
<dbReference type="EMBL" id="MZMV01000020">
    <property type="protein sequence ID" value="OWV07533.1"/>
    <property type="molecule type" value="Genomic_DNA"/>
</dbReference>